<accession>A0A239MHD7</accession>
<dbReference type="PANTHER" id="PTHR11533:SF297">
    <property type="entry name" value="AMINOPEPTIDASE N"/>
    <property type="match status" value="1"/>
</dbReference>
<dbReference type="PROSITE" id="PS51257">
    <property type="entry name" value="PROKAR_LIPOPROTEIN"/>
    <property type="match status" value="1"/>
</dbReference>
<dbReference type="Pfam" id="PF17900">
    <property type="entry name" value="Peptidase_M1_N"/>
    <property type="match status" value="1"/>
</dbReference>
<keyword evidence="7" id="KW-0479">Metal-binding</keyword>
<dbReference type="Proteomes" id="UP000198282">
    <property type="component" value="Unassembled WGS sequence"/>
</dbReference>
<evidence type="ECO:0000256" key="4">
    <source>
        <dbReference type="ARBA" id="ARBA00012564"/>
    </source>
</evidence>
<comment type="similarity">
    <text evidence="3">Belongs to the peptidase M1 family.</text>
</comment>
<comment type="catalytic activity">
    <reaction evidence="1">
        <text>Release of an N-terminal amino acid, Xaa-|-Yaa- from a peptide, amide or arylamide. Xaa is preferably Ala, but may be most amino acids including Pro (slow action). When a terminal hydrophobic residue is followed by a prolyl residue, the two may be released as an intact Xaa-Pro dipeptide.</text>
        <dbReference type="EC" id="3.4.11.2"/>
    </reaction>
</comment>
<evidence type="ECO:0000259" key="15">
    <source>
        <dbReference type="Pfam" id="PF01433"/>
    </source>
</evidence>
<evidence type="ECO:0000313" key="18">
    <source>
        <dbReference type="Proteomes" id="UP000198282"/>
    </source>
</evidence>
<dbReference type="InterPro" id="IPR045357">
    <property type="entry name" value="Aminopeptidase_N-like_N"/>
</dbReference>
<feature type="signal peptide" evidence="14">
    <location>
        <begin position="1"/>
        <end position="21"/>
    </location>
</feature>
<evidence type="ECO:0000313" key="17">
    <source>
        <dbReference type="EMBL" id="SNT42071.1"/>
    </source>
</evidence>
<keyword evidence="18" id="KW-1185">Reference proteome</keyword>
<feature type="region of interest" description="Disordered" evidence="13">
    <location>
        <begin position="28"/>
        <end position="65"/>
    </location>
</feature>
<sequence>MTSSRLIVVTATLLGTFGAVACSASSGESVPASAVDNPAPPDGTRTVAQHAGRAGAPGIGDPDFPTDGNGGYDVAHYRLKIDYDPPTKRLSGVAGIEATSTQDLSSFNLDLAGFDVSKITVNGRPATFERAKQELTVTPAAYIPDKTPFKVEVSYAGEPKPVQHSTNLGTYGFIPTKDGAFVACEPNGARTWFPGNDHPADKASYDFEITVPKGTTALANGELVGEPKTGDGKTTFLWKEKNPMASYLATITLGKFELRQGKTAAGIKNLAAVDPKFRGTLDNLYTESGKITDYWSTVFGPYPFSSTGGVVDDFSAGYALENQTKPLYGGFTPDSAIIAHELAHQWFGDSLTIRRWRELWLNEGFATYAEWLWSEHNGGKTAEQQFQKEYAAPADDAIWKYPAGHARPDDLFNSSVYTRGGMTLQALRQRIGDPAFFKLLKTWTADHKYGYVTTEEFIALAEKISGKQLDKLFDAWLFTPSKPTTW</sequence>
<dbReference type="EC" id="3.4.11.2" evidence="4"/>
<evidence type="ECO:0000256" key="8">
    <source>
        <dbReference type="ARBA" id="ARBA00022801"/>
    </source>
</evidence>
<dbReference type="InterPro" id="IPR050344">
    <property type="entry name" value="Peptidase_M1_aminopeptidases"/>
</dbReference>
<evidence type="ECO:0000256" key="14">
    <source>
        <dbReference type="SAM" id="SignalP"/>
    </source>
</evidence>
<keyword evidence="10" id="KW-0482">Metalloprotease</keyword>
<dbReference type="Gene3D" id="1.10.390.10">
    <property type="entry name" value="Neutral Protease Domain 2"/>
    <property type="match status" value="1"/>
</dbReference>
<dbReference type="CDD" id="cd09603">
    <property type="entry name" value="M1_APN_like"/>
    <property type="match status" value="1"/>
</dbReference>
<evidence type="ECO:0000256" key="2">
    <source>
        <dbReference type="ARBA" id="ARBA00001947"/>
    </source>
</evidence>
<dbReference type="GO" id="GO:0006508">
    <property type="term" value="P:proteolysis"/>
    <property type="evidence" value="ECO:0007669"/>
    <property type="project" value="UniProtKB-KW"/>
</dbReference>
<organism evidence="17 18">
    <name type="scientific">Streptosporangium subroseum</name>
    <dbReference type="NCBI Taxonomy" id="106412"/>
    <lineage>
        <taxon>Bacteria</taxon>
        <taxon>Bacillati</taxon>
        <taxon>Actinomycetota</taxon>
        <taxon>Actinomycetes</taxon>
        <taxon>Streptosporangiales</taxon>
        <taxon>Streptosporangiaceae</taxon>
        <taxon>Streptosporangium</taxon>
    </lineage>
</organism>
<feature type="domain" description="Aminopeptidase N-like N-terminal" evidence="16">
    <location>
        <begin position="76"/>
        <end position="248"/>
    </location>
</feature>
<dbReference type="PANTHER" id="PTHR11533">
    <property type="entry name" value="PROTEASE M1 ZINC METALLOPROTEASE"/>
    <property type="match status" value="1"/>
</dbReference>
<dbReference type="EMBL" id="FZOD01000041">
    <property type="protein sequence ID" value="SNT42071.1"/>
    <property type="molecule type" value="Genomic_DNA"/>
</dbReference>
<evidence type="ECO:0000256" key="12">
    <source>
        <dbReference type="ARBA" id="ARBA00031533"/>
    </source>
</evidence>
<evidence type="ECO:0000259" key="16">
    <source>
        <dbReference type="Pfam" id="PF17900"/>
    </source>
</evidence>
<dbReference type="GO" id="GO:0008270">
    <property type="term" value="F:zinc ion binding"/>
    <property type="evidence" value="ECO:0007669"/>
    <property type="project" value="InterPro"/>
</dbReference>
<dbReference type="SUPFAM" id="SSF63737">
    <property type="entry name" value="Leukotriene A4 hydrolase N-terminal domain"/>
    <property type="match status" value="1"/>
</dbReference>
<dbReference type="GO" id="GO:0008237">
    <property type="term" value="F:metallopeptidase activity"/>
    <property type="evidence" value="ECO:0007669"/>
    <property type="project" value="UniProtKB-KW"/>
</dbReference>
<dbReference type="Gene3D" id="2.60.40.1730">
    <property type="entry name" value="tricorn interacting facor f3 domain"/>
    <property type="match status" value="1"/>
</dbReference>
<gene>
    <name evidence="17" type="ORF">SAMN05216276_104146</name>
</gene>
<name>A0A239MHD7_9ACTN</name>
<dbReference type="AlphaFoldDB" id="A0A239MHD7"/>
<comment type="cofactor">
    <cofactor evidence="2">
        <name>Zn(2+)</name>
        <dbReference type="ChEBI" id="CHEBI:29105"/>
    </cofactor>
</comment>
<keyword evidence="9" id="KW-0862">Zinc</keyword>
<keyword evidence="6" id="KW-0645">Protease</keyword>
<dbReference type="InterPro" id="IPR027268">
    <property type="entry name" value="Peptidase_M4/M1_CTD_sf"/>
</dbReference>
<evidence type="ECO:0000256" key="7">
    <source>
        <dbReference type="ARBA" id="ARBA00022723"/>
    </source>
</evidence>
<dbReference type="PRINTS" id="PR00756">
    <property type="entry name" value="ALADIPTASE"/>
</dbReference>
<evidence type="ECO:0000256" key="10">
    <source>
        <dbReference type="ARBA" id="ARBA00023049"/>
    </source>
</evidence>
<dbReference type="GO" id="GO:0016285">
    <property type="term" value="F:alanyl aminopeptidase activity"/>
    <property type="evidence" value="ECO:0007669"/>
    <property type="project" value="UniProtKB-EC"/>
</dbReference>
<reference evidence="17 18" key="1">
    <citation type="submission" date="2017-06" db="EMBL/GenBank/DDBJ databases">
        <authorList>
            <person name="Kim H.J."/>
            <person name="Triplett B.A."/>
        </authorList>
    </citation>
    <scope>NUCLEOTIDE SEQUENCE [LARGE SCALE GENOMIC DNA]</scope>
    <source>
        <strain evidence="17 18">CGMCC 4.2132</strain>
    </source>
</reference>
<dbReference type="OrthoDB" id="100605at2"/>
<proteinExistence type="inferred from homology"/>
<dbReference type="InterPro" id="IPR014782">
    <property type="entry name" value="Peptidase_M1_dom"/>
</dbReference>
<keyword evidence="14" id="KW-0732">Signal</keyword>
<evidence type="ECO:0000256" key="9">
    <source>
        <dbReference type="ARBA" id="ARBA00022833"/>
    </source>
</evidence>
<evidence type="ECO:0000256" key="1">
    <source>
        <dbReference type="ARBA" id="ARBA00000098"/>
    </source>
</evidence>
<evidence type="ECO:0000256" key="6">
    <source>
        <dbReference type="ARBA" id="ARBA00022670"/>
    </source>
</evidence>
<feature type="chain" id="PRO_5038464592" description="Aminopeptidase N" evidence="14">
    <location>
        <begin position="22"/>
        <end position="486"/>
    </location>
</feature>
<evidence type="ECO:0000256" key="5">
    <source>
        <dbReference type="ARBA" id="ARBA00015611"/>
    </source>
</evidence>
<dbReference type="SUPFAM" id="SSF55486">
    <property type="entry name" value="Metalloproteases ('zincins'), catalytic domain"/>
    <property type="match status" value="1"/>
</dbReference>
<protein>
    <recommendedName>
        <fullName evidence="5">Aminopeptidase N</fullName>
        <ecNumber evidence="4">3.4.11.2</ecNumber>
    </recommendedName>
    <alternativeName>
        <fullName evidence="11">Alanine aminopeptidase</fullName>
    </alternativeName>
    <alternativeName>
        <fullName evidence="12">Lysyl aminopeptidase</fullName>
    </alternativeName>
</protein>
<dbReference type="InterPro" id="IPR001930">
    <property type="entry name" value="Peptidase_M1"/>
</dbReference>
<feature type="domain" description="Peptidase M1 membrane alanine aminopeptidase" evidence="15">
    <location>
        <begin position="336"/>
        <end position="476"/>
    </location>
</feature>
<dbReference type="InterPro" id="IPR042097">
    <property type="entry name" value="Aminopeptidase_N-like_N_sf"/>
</dbReference>
<evidence type="ECO:0000256" key="3">
    <source>
        <dbReference type="ARBA" id="ARBA00010136"/>
    </source>
</evidence>
<dbReference type="Pfam" id="PF01433">
    <property type="entry name" value="Peptidase_M1"/>
    <property type="match status" value="1"/>
</dbReference>
<evidence type="ECO:0000256" key="13">
    <source>
        <dbReference type="SAM" id="MobiDB-lite"/>
    </source>
</evidence>
<keyword evidence="8" id="KW-0378">Hydrolase</keyword>
<evidence type="ECO:0000256" key="11">
    <source>
        <dbReference type="ARBA" id="ARBA00029811"/>
    </source>
</evidence>